<comment type="caution">
    <text evidence="1">The sequence shown here is derived from an EMBL/GenBank/DDBJ whole genome shotgun (WGS) entry which is preliminary data.</text>
</comment>
<evidence type="ECO:0000313" key="1">
    <source>
        <dbReference type="EMBL" id="KAK8379580.1"/>
    </source>
</evidence>
<dbReference type="EMBL" id="JARAKH010000043">
    <property type="protein sequence ID" value="KAK8379580.1"/>
    <property type="molecule type" value="Genomic_DNA"/>
</dbReference>
<protein>
    <submittedName>
        <fullName evidence="1">Uncharacterized protein</fullName>
    </submittedName>
</protein>
<name>A0AAW0SVZ1_SCYPA</name>
<evidence type="ECO:0000313" key="2">
    <source>
        <dbReference type="Proteomes" id="UP001487740"/>
    </source>
</evidence>
<dbReference type="Proteomes" id="UP001487740">
    <property type="component" value="Unassembled WGS sequence"/>
</dbReference>
<proteinExistence type="predicted"/>
<keyword evidence="2" id="KW-1185">Reference proteome</keyword>
<accession>A0AAW0SVZ1</accession>
<organism evidence="1 2">
    <name type="scientific">Scylla paramamosain</name>
    <name type="common">Mud crab</name>
    <dbReference type="NCBI Taxonomy" id="85552"/>
    <lineage>
        <taxon>Eukaryota</taxon>
        <taxon>Metazoa</taxon>
        <taxon>Ecdysozoa</taxon>
        <taxon>Arthropoda</taxon>
        <taxon>Crustacea</taxon>
        <taxon>Multicrustacea</taxon>
        <taxon>Malacostraca</taxon>
        <taxon>Eumalacostraca</taxon>
        <taxon>Eucarida</taxon>
        <taxon>Decapoda</taxon>
        <taxon>Pleocyemata</taxon>
        <taxon>Brachyura</taxon>
        <taxon>Eubrachyura</taxon>
        <taxon>Portunoidea</taxon>
        <taxon>Portunidae</taxon>
        <taxon>Portuninae</taxon>
        <taxon>Scylla</taxon>
    </lineage>
</organism>
<gene>
    <name evidence="1" type="ORF">O3P69_019493</name>
</gene>
<dbReference type="AlphaFoldDB" id="A0AAW0SVZ1"/>
<sequence length="74" mass="7935">MLATMATLMMPAPAPTMAMNPPTLPLTPAKHENALKAAAHTNNNGQKQVCFPREFSFLVSLISGQVVKEGVENE</sequence>
<reference evidence="1 2" key="1">
    <citation type="submission" date="2023-03" db="EMBL/GenBank/DDBJ databases">
        <title>High-quality genome of Scylla paramamosain provides insights in environmental adaptation.</title>
        <authorList>
            <person name="Zhang L."/>
        </authorList>
    </citation>
    <scope>NUCLEOTIDE SEQUENCE [LARGE SCALE GENOMIC DNA]</scope>
    <source>
        <strain evidence="1">LZ_2023a</strain>
        <tissue evidence="1">Muscle</tissue>
    </source>
</reference>